<organism evidence="1 2">
    <name type="scientific">Zophobas morio</name>
    <dbReference type="NCBI Taxonomy" id="2755281"/>
    <lineage>
        <taxon>Eukaryota</taxon>
        <taxon>Metazoa</taxon>
        <taxon>Ecdysozoa</taxon>
        <taxon>Arthropoda</taxon>
        <taxon>Hexapoda</taxon>
        <taxon>Insecta</taxon>
        <taxon>Pterygota</taxon>
        <taxon>Neoptera</taxon>
        <taxon>Endopterygota</taxon>
        <taxon>Coleoptera</taxon>
        <taxon>Polyphaga</taxon>
        <taxon>Cucujiformia</taxon>
        <taxon>Tenebrionidae</taxon>
        <taxon>Zophobas</taxon>
    </lineage>
</organism>
<gene>
    <name evidence="1" type="ORF">Zmor_019432</name>
</gene>
<evidence type="ECO:0000313" key="1">
    <source>
        <dbReference type="EMBL" id="KAJ3647561.1"/>
    </source>
</evidence>
<reference evidence="1" key="1">
    <citation type="journal article" date="2023" name="G3 (Bethesda)">
        <title>Whole genome assemblies of Zophobas morio and Tenebrio molitor.</title>
        <authorList>
            <person name="Kaur S."/>
            <person name="Stinson S.A."/>
            <person name="diCenzo G.C."/>
        </authorList>
    </citation>
    <scope>NUCLEOTIDE SEQUENCE</scope>
    <source>
        <strain evidence="1">QUZm001</strain>
    </source>
</reference>
<accession>A0AA38I3I8</accession>
<dbReference type="Proteomes" id="UP001168821">
    <property type="component" value="Unassembled WGS sequence"/>
</dbReference>
<sequence length="135" mass="15059">MTWRPVSLAPRPAAARLAGLIGRRVCPKTLLRRKSDSSTWPPITCCTSSQHWLSHGQYSMPRVRPDTCRRLFVFPRRASYLAAIFQRVELNIGGGGSRLAGGGRKAHGPRKSPAVRLGWYQFCRVLFGPNDVDGR</sequence>
<proteinExistence type="predicted"/>
<keyword evidence="2" id="KW-1185">Reference proteome</keyword>
<name>A0AA38I3I8_9CUCU</name>
<protein>
    <submittedName>
        <fullName evidence="1">Uncharacterized protein</fullName>
    </submittedName>
</protein>
<comment type="caution">
    <text evidence="1">The sequence shown here is derived from an EMBL/GenBank/DDBJ whole genome shotgun (WGS) entry which is preliminary data.</text>
</comment>
<dbReference type="EMBL" id="JALNTZ010000006">
    <property type="protein sequence ID" value="KAJ3647561.1"/>
    <property type="molecule type" value="Genomic_DNA"/>
</dbReference>
<evidence type="ECO:0000313" key="2">
    <source>
        <dbReference type="Proteomes" id="UP001168821"/>
    </source>
</evidence>
<dbReference type="AlphaFoldDB" id="A0AA38I3I8"/>